<feature type="non-terminal residue" evidence="6">
    <location>
        <position position="1"/>
    </location>
</feature>
<dbReference type="GO" id="GO:0046872">
    <property type="term" value="F:metal ion binding"/>
    <property type="evidence" value="ECO:0007669"/>
    <property type="project" value="UniProtKB-KW"/>
</dbReference>
<keyword evidence="1" id="KW-0949">S-adenosyl-L-methionine</keyword>
<evidence type="ECO:0000256" key="3">
    <source>
        <dbReference type="ARBA" id="ARBA00023004"/>
    </source>
</evidence>
<dbReference type="GO" id="GO:0003824">
    <property type="term" value="F:catalytic activity"/>
    <property type="evidence" value="ECO:0007669"/>
    <property type="project" value="InterPro"/>
</dbReference>
<dbReference type="PANTHER" id="PTHR11228:SF7">
    <property type="entry name" value="PQQA PEPTIDE CYCLASE"/>
    <property type="match status" value="1"/>
</dbReference>
<evidence type="ECO:0000256" key="4">
    <source>
        <dbReference type="ARBA" id="ARBA00023014"/>
    </source>
</evidence>
<keyword evidence="2" id="KW-0479">Metal-binding</keyword>
<keyword evidence="3" id="KW-0408">Iron</keyword>
<dbReference type="CDD" id="cd21109">
    <property type="entry name" value="SPASM"/>
    <property type="match status" value="1"/>
</dbReference>
<sequence>TIEYVKNNPIIPAEYPCVHLDTYSYCNARCIFCGYPGMKRAKGQMSRELLRHILEDIASWKKPMEEIVPIHYGELFLNPDWLYMLQCIQDILPNTKIAIPTNGSVLTDDKIDQLVSIRTLNYISFSVYGYFDETYERLIGLNPDTIKRIEHAIVRIRQLRPDMRIEVGTTTHPPFITEYELGLFIQKWHPYARPHVLIGNSQVNAKFAKDYPSEIPCLSVFLSLMVLWDGRVSLCCYDPDGE</sequence>
<proteinExistence type="predicted"/>
<protein>
    <recommendedName>
        <fullName evidence="5">Radical SAM core domain-containing protein</fullName>
    </recommendedName>
</protein>
<feature type="non-terminal residue" evidence="6">
    <location>
        <position position="242"/>
    </location>
</feature>
<dbReference type="InterPro" id="IPR058240">
    <property type="entry name" value="rSAM_sf"/>
</dbReference>
<gene>
    <name evidence="6" type="ORF">S03H2_09236</name>
</gene>
<dbReference type="InterPro" id="IPR007197">
    <property type="entry name" value="rSAM"/>
</dbReference>
<evidence type="ECO:0000256" key="1">
    <source>
        <dbReference type="ARBA" id="ARBA00022691"/>
    </source>
</evidence>
<dbReference type="Pfam" id="PF04055">
    <property type="entry name" value="Radical_SAM"/>
    <property type="match status" value="1"/>
</dbReference>
<dbReference type="PANTHER" id="PTHR11228">
    <property type="entry name" value="RADICAL SAM DOMAIN PROTEIN"/>
    <property type="match status" value="1"/>
</dbReference>
<keyword evidence="4" id="KW-0411">Iron-sulfur</keyword>
<evidence type="ECO:0000256" key="2">
    <source>
        <dbReference type="ARBA" id="ARBA00022723"/>
    </source>
</evidence>
<dbReference type="CDD" id="cd01335">
    <property type="entry name" value="Radical_SAM"/>
    <property type="match status" value="1"/>
</dbReference>
<feature type="domain" description="Radical SAM core" evidence="5">
    <location>
        <begin position="23"/>
        <end position="162"/>
    </location>
</feature>
<organism evidence="6">
    <name type="scientific">marine sediment metagenome</name>
    <dbReference type="NCBI Taxonomy" id="412755"/>
    <lineage>
        <taxon>unclassified sequences</taxon>
        <taxon>metagenomes</taxon>
        <taxon>ecological metagenomes</taxon>
    </lineage>
</organism>
<dbReference type="AlphaFoldDB" id="X1EQ90"/>
<evidence type="ECO:0000259" key="5">
    <source>
        <dbReference type="Pfam" id="PF04055"/>
    </source>
</evidence>
<accession>X1EQ90</accession>
<comment type="caution">
    <text evidence="6">The sequence shown here is derived from an EMBL/GenBank/DDBJ whole genome shotgun (WGS) entry which is preliminary data.</text>
</comment>
<dbReference type="EMBL" id="BARU01004652">
    <property type="protein sequence ID" value="GAH22465.1"/>
    <property type="molecule type" value="Genomic_DNA"/>
</dbReference>
<reference evidence="6" key="1">
    <citation type="journal article" date="2014" name="Front. Microbiol.">
        <title>High frequency of phylogenetically diverse reductive dehalogenase-homologous genes in deep subseafloor sedimentary metagenomes.</title>
        <authorList>
            <person name="Kawai M."/>
            <person name="Futagami T."/>
            <person name="Toyoda A."/>
            <person name="Takaki Y."/>
            <person name="Nishi S."/>
            <person name="Hori S."/>
            <person name="Arai W."/>
            <person name="Tsubouchi T."/>
            <person name="Morono Y."/>
            <person name="Uchiyama I."/>
            <person name="Ito T."/>
            <person name="Fujiyama A."/>
            <person name="Inagaki F."/>
            <person name="Takami H."/>
        </authorList>
    </citation>
    <scope>NUCLEOTIDE SEQUENCE</scope>
    <source>
        <strain evidence="6">Expedition CK06-06</strain>
    </source>
</reference>
<dbReference type="SFLD" id="SFLDS00029">
    <property type="entry name" value="Radical_SAM"/>
    <property type="match status" value="1"/>
</dbReference>
<dbReference type="Gene3D" id="3.20.20.70">
    <property type="entry name" value="Aldolase class I"/>
    <property type="match status" value="1"/>
</dbReference>
<dbReference type="GO" id="GO:0051536">
    <property type="term" value="F:iron-sulfur cluster binding"/>
    <property type="evidence" value="ECO:0007669"/>
    <property type="project" value="UniProtKB-KW"/>
</dbReference>
<dbReference type="InterPro" id="IPR013785">
    <property type="entry name" value="Aldolase_TIM"/>
</dbReference>
<evidence type="ECO:0000313" key="6">
    <source>
        <dbReference type="EMBL" id="GAH22465.1"/>
    </source>
</evidence>
<dbReference type="SUPFAM" id="SSF102114">
    <property type="entry name" value="Radical SAM enzymes"/>
    <property type="match status" value="1"/>
</dbReference>
<name>X1EQ90_9ZZZZ</name>
<dbReference type="InterPro" id="IPR050377">
    <property type="entry name" value="Radical_SAM_PqqE_MftC-like"/>
</dbReference>